<feature type="transmembrane region" description="Helical" evidence="1">
    <location>
        <begin position="79"/>
        <end position="100"/>
    </location>
</feature>
<dbReference type="RefSeq" id="XP_020428441.1">
    <property type="nucleotide sequence ID" value="XM_020580856.1"/>
</dbReference>
<name>D3BQ89_HETP5</name>
<dbReference type="GeneID" id="31365543"/>
<feature type="transmembrane region" description="Helical" evidence="1">
    <location>
        <begin position="53"/>
        <end position="73"/>
    </location>
</feature>
<protein>
    <submittedName>
        <fullName evidence="2">Uncharacterized protein</fullName>
    </submittedName>
</protein>
<dbReference type="EMBL" id="ADBJ01000047">
    <property type="protein sequence ID" value="EFA76309.1"/>
    <property type="molecule type" value="Genomic_DNA"/>
</dbReference>
<organism evidence="2 3">
    <name type="scientific">Heterostelium pallidum (strain ATCC 26659 / Pp 5 / PN500)</name>
    <name type="common">Cellular slime mold</name>
    <name type="synonym">Polysphondylium pallidum</name>
    <dbReference type="NCBI Taxonomy" id="670386"/>
    <lineage>
        <taxon>Eukaryota</taxon>
        <taxon>Amoebozoa</taxon>
        <taxon>Evosea</taxon>
        <taxon>Eumycetozoa</taxon>
        <taxon>Dictyostelia</taxon>
        <taxon>Acytosteliales</taxon>
        <taxon>Acytosteliaceae</taxon>
        <taxon>Heterostelium</taxon>
    </lineage>
</organism>
<evidence type="ECO:0000256" key="1">
    <source>
        <dbReference type="SAM" id="Phobius"/>
    </source>
</evidence>
<keyword evidence="1" id="KW-0812">Transmembrane</keyword>
<proteinExistence type="predicted"/>
<evidence type="ECO:0000313" key="2">
    <source>
        <dbReference type="EMBL" id="EFA76309.1"/>
    </source>
</evidence>
<keyword evidence="1" id="KW-1133">Transmembrane helix</keyword>
<comment type="caution">
    <text evidence="2">The sequence shown here is derived from an EMBL/GenBank/DDBJ whole genome shotgun (WGS) entry which is preliminary data.</text>
</comment>
<keyword evidence="1" id="KW-0472">Membrane</keyword>
<dbReference type="AlphaFoldDB" id="D3BQ89"/>
<accession>D3BQ89</accession>
<evidence type="ECO:0000313" key="3">
    <source>
        <dbReference type="Proteomes" id="UP000001396"/>
    </source>
</evidence>
<dbReference type="Proteomes" id="UP000001396">
    <property type="component" value="Unassembled WGS sequence"/>
</dbReference>
<reference evidence="2 3" key="1">
    <citation type="journal article" date="2011" name="Genome Res.">
        <title>Phylogeny-wide analysis of social amoeba genomes highlights ancient origins for complex intercellular communication.</title>
        <authorList>
            <person name="Heidel A.J."/>
            <person name="Lawal H.M."/>
            <person name="Felder M."/>
            <person name="Schilde C."/>
            <person name="Helps N.R."/>
            <person name="Tunggal B."/>
            <person name="Rivero F."/>
            <person name="John U."/>
            <person name="Schleicher M."/>
            <person name="Eichinger L."/>
            <person name="Platzer M."/>
            <person name="Noegel A.A."/>
            <person name="Schaap P."/>
            <person name="Gloeckner G."/>
        </authorList>
    </citation>
    <scope>NUCLEOTIDE SEQUENCE [LARGE SCALE GENOMIC DNA]</scope>
    <source>
        <strain evidence="3">ATCC 26659 / Pp 5 / PN500</strain>
    </source>
</reference>
<dbReference type="InParanoid" id="D3BQ89"/>
<sequence length="184" mass="20794">MGKIVILGNRENGDAFVLDQPVPSPLDLLLTNDEYIKILNSFNKCLRWPTFKISFIFLGFMFALSCLVSITINSKTIKSILVVVFSTLGSVGVVIGVIFYSKTKKQLKDIASFYSSQYSDRGLSFVFSVNQEEKLPQYLTKKMFKITCEFSSSFTKDLNNNNNNSRIAPMTVSFELNDLDNSYL</sequence>
<keyword evidence="3" id="KW-1185">Reference proteome</keyword>
<gene>
    <name evidence="2" type="ORF">PPL_10072</name>
</gene>